<dbReference type="AlphaFoldDB" id="A0A0W8F502"/>
<protein>
    <submittedName>
        <fullName evidence="1">Uncharacterized protein</fullName>
    </submittedName>
</protein>
<reference evidence="1" key="1">
    <citation type="journal article" date="2015" name="Proc. Natl. Acad. Sci. U.S.A.">
        <title>Networks of energetic and metabolic interactions define dynamics in microbial communities.</title>
        <authorList>
            <person name="Embree M."/>
            <person name="Liu J.K."/>
            <person name="Al-Bassam M.M."/>
            <person name="Zengler K."/>
        </authorList>
    </citation>
    <scope>NUCLEOTIDE SEQUENCE</scope>
</reference>
<accession>A0A0W8F502</accession>
<comment type="caution">
    <text evidence="1">The sequence shown here is derived from an EMBL/GenBank/DDBJ whole genome shotgun (WGS) entry which is preliminary data.</text>
</comment>
<name>A0A0W8F502_9ZZZZ</name>
<sequence>MTLASLEKGFDESVEDFARQFGLKKIQLEGGTAVAERS</sequence>
<organism evidence="1">
    <name type="scientific">hydrocarbon metagenome</name>
    <dbReference type="NCBI Taxonomy" id="938273"/>
    <lineage>
        <taxon>unclassified sequences</taxon>
        <taxon>metagenomes</taxon>
        <taxon>ecological metagenomes</taxon>
    </lineage>
</organism>
<dbReference type="EMBL" id="LNQE01001519">
    <property type="protein sequence ID" value="KUG15956.1"/>
    <property type="molecule type" value="Genomic_DNA"/>
</dbReference>
<gene>
    <name evidence="1" type="ORF">ASZ90_014376</name>
</gene>
<proteinExistence type="predicted"/>
<evidence type="ECO:0000313" key="1">
    <source>
        <dbReference type="EMBL" id="KUG15956.1"/>
    </source>
</evidence>